<reference evidence="2" key="1">
    <citation type="journal article" date="2014" name="Front. Microbiol.">
        <title>High frequency of phylogenetically diverse reductive dehalogenase-homologous genes in deep subseafloor sedimentary metagenomes.</title>
        <authorList>
            <person name="Kawai M."/>
            <person name="Futagami T."/>
            <person name="Toyoda A."/>
            <person name="Takaki Y."/>
            <person name="Nishi S."/>
            <person name="Hori S."/>
            <person name="Arai W."/>
            <person name="Tsubouchi T."/>
            <person name="Morono Y."/>
            <person name="Uchiyama I."/>
            <person name="Ito T."/>
            <person name="Fujiyama A."/>
            <person name="Inagaki F."/>
            <person name="Takami H."/>
        </authorList>
    </citation>
    <scope>NUCLEOTIDE SEQUENCE</scope>
    <source>
        <strain evidence="2">Expedition CK06-06</strain>
    </source>
</reference>
<evidence type="ECO:0000256" key="1">
    <source>
        <dbReference type="SAM" id="MobiDB-lite"/>
    </source>
</evidence>
<dbReference type="AlphaFoldDB" id="X1ST55"/>
<gene>
    <name evidence="2" type="ORF">S12H4_06722</name>
</gene>
<dbReference type="EMBL" id="BARW01002398">
    <property type="protein sequence ID" value="GAI70979.1"/>
    <property type="molecule type" value="Genomic_DNA"/>
</dbReference>
<name>X1ST55_9ZZZZ</name>
<accession>X1ST55</accession>
<proteinExistence type="predicted"/>
<organism evidence="2">
    <name type="scientific">marine sediment metagenome</name>
    <dbReference type="NCBI Taxonomy" id="412755"/>
    <lineage>
        <taxon>unclassified sequences</taxon>
        <taxon>metagenomes</taxon>
        <taxon>ecological metagenomes</taxon>
    </lineage>
</organism>
<sequence length="192" mass="21270">MSYDAKLDGETWGLLTKWGVDQKVGKAMAVQWRGYPESVRQAIVNTAYRFEADAETLGRYRLSRAMGSRVAYLVGSLNGALAEGHRIRPSRLAKADKVRTKSGAREAVTGGPADSEFEQRKQEQIRKLKGAPAKPVTPYTEAELAVIKSKRDKPAQDAKLREAQAAARCRYHGGYKYANMSHELRISVNPCS</sequence>
<protein>
    <submittedName>
        <fullName evidence="2">Uncharacterized protein</fullName>
    </submittedName>
</protein>
<evidence type="ECO:0000313" key="2">
    <source>
        <dbReference type="EMBL" id="GAI70979.1"/>
    </source>
</evidence>
<feature type="region of interest" description="Disordered" evidence="1">
    <location>
        <begin position="99"/>
        <end position="119"/>
    </location>
</feature>
<comment type="caution">
    <text evidence="2">The sequence shown here is derived from an EMBL/GenBank/DDBJ whole genome shotgun (WGS) entry which is preliminary data.</text>
</comment>